<dbReference type="InterPro" id="IPR011051">
    <property type="entry name" value="RmlC_Cupin_sf"/>
</dbReference>
<reference evidence="2" key="1">
    <citation type="submission" date="2021-11" db="EMBL/GenBank/DDBJ databases">
        <title>A Novel Adlercreutzia Species, isolated from a Allomyrina dichotoma larva feces.</title>
        <authorList>
            <person name="Suh M.K."/>
        </authorList>
    </citation>
    <scope>NUCLEOTIDE SEQUENCE</scope>
    <source>
        <strain evidence="2">JBNU-10</strain>
    </source>
</reference>
<name>A0ABS9WDK1_9ACTN</name>
<dbReference type="PANTHER" id="PTHR43698">
    <property type="entry name" value="RIBD C-TERMINAL DOMAIN CONTAINING PROTEIN"/>
    <property type="match status" value="1"/>
</dbReference>
<dbReference type="PANTHER" id="PTHR43698:SF1">
    <property type="entry name" value="BLL4564 PROTEIN"/>
    <property type="match status" value="1"/>
</dbReference>
<dbReference type="RefSeq" id="WP_242162630.1">
    <property type="nucleotide sequence ID" value="NZ_JAJMLW010000001.1"/>
</dbReference>
<evidence type="ECO:0000313" key="3">
    <source>
        <dbReference type="Proteomes" id="UP001430755"/>
    </source>
</evidence>
<evidence type="ECO:0000259" key="1">
    <source>
        <dbReference type="Pfam" id="PF07883"/>
    </source>
</evidence>
<gene>
    <name evidence="2" type="ORF">LPT13_01020</name>
</gene>
<evidence type="ECO:0000313" key="2">
    <source>
        <dbReference type="EMBL" id="MCI2240938.1"/>
    </source>
</evidence>
<dbReference type="CDD" id="cd02233">
    <property type="entry name" value="cupin_HNL-like"/>
    <property type="match status" value="1"/>
</dbReference>
<dbReference type="EMBL" id="JAJMLW010000001">
    <property type="protein sequence ID" value="MCI2240938.1"/>
    <property type="molecule type" value="Genomic_DNA"/>
</dbReference>
<dbReference type="Gene3D" id="2.60.120.10">
    <property type="entry name" value="Jelly Rolls"/>
    <property type="match status" value="1"/>
</dbReference>
<accession>A0ABS9WDK1</accession>
<organism evidence="2 3">
    <name type="scientific">Adlercreutzia faecimuris</name>
    <dbReference type="NCBI Taxonomy" id="2897341"/>
    <lineage>
        <taxon>Bacteria</taxon>
        <taxon>Bacillati</taxon>
        <taxon>Actinomycetota</taxon>
        <taxon>Coriobacteriia</taxon>
        <taxon>Eggerthellales</taxon>
        <taxon>Eggerthellaceae</taxon>
        <taxon>Adlercreutzia</taxon>
    </lineage>
</organism>
<dbReference type="InterPro" id="IPR013096">
    <property type="entry name" value="Cupin_2"/>
</dbReference>
<dbReference type="InterPro" id="IPR047263">
    <property type="entry name" value="HNL-like_cupin"/>
</dbReference>
<dbReference type="SUPFAM" id="SSF51182">
    <property type="entry name" value="RmlC-like cupins"/>
    <property type="match status" value="1"/>
</dbReference>
<comment type="caution">
    <text evidence="2">The sequence shown here is derived from an EMBL/GenBank/DDBJ whole genome shotgun (WGS) entry which is preliminary data.</text>
</comment>
<dbReference type="Proteomes" id="UP001430755">
    <property type="component" value="Unassembled WGS sequence"/>
</dbReference>
<proteinExistence type="predicted"/>
<dbReference type="Pfam" id="PF07883">
    <property type="entry name" value="Cupin_2"/>
    <property type="match status" value="1"/>
</dbReference>
<protein>
    <submittedName>
        <fullName evidence="2">Cupin domain-containing protein</fullName>
    </submittedName>
</protein>
<dbReference type="InterPro" id="IPR014710">
    <property type="entry name" value="RmlC-like_jellyroll"/>
</dbReference>
<keyword evidence="3" id="KW-1185">Reference proteome</keyword>
<feature type="domain" description="Cupin type-2" evidence="1">
    <location>
        <begin position="53"/>
        <end position="114"/>
    </location>
</feature>
<sequence length="148" mass="15950">MAENIAGAAVADGPASCLFGMGEPNEAFARYFVGASYLNPLTDPAETQFIANVTFEPGCRNNWHVHHAEEGGGQILLVTDGRGWFQAWGEEPRALRPGDVVFIPAGVKHWHGAARDSWFSHVAFEAPGRGCANEWLEPVDAAAYDALP</sequence>